<protein>
    <recommendedName>
        <fullName evidence="4">DUF2489 domain-containing protein</fullName>
    </recommendedName>
</protein>
<dbReference type="AlphaFoldDB" id="A0A433KGI6"/>
<gene>
    <name evidence="2" type="ORF">ELY38_17015</name>
</gene>
<organism evidence="2 3">
    <name type="scientific">Vreelandella nanhaiensis</name>
    <dbReference type="NCBI Taxonomy" id="1258546"/>
    <lineage>
        <taxon>Bacteria</taxon>
        <taxon>Pseudomonadati</taxon>
        <taxon>Pseudomonadota</taxon>
        <taxon>Gammaproteobacteria</taxon>
        <taxon>Oceanospirillales</taxon>
        <taxon>Halomonadaceae</taxon>
        <taxon>Vreelandella</taxon>
    </lineage>
</organism>
<reference evidence="2 3" key="1">
    <citation type="submission" date="2018-12" db="EMBL/GenBank/DDBJ databases">
        <title>three novel Halomonas strain isolated from plants.</title>
        <authorList>
            <person name="Sun C."/>
        </authorList>
    </citation>
    <scope>NUCLEOTIDE SEQUENCE [LARGE SCALE GENOMIC DNA]</scope>
    <source>
        <strain evidence="2 3">JCM 18142</strain>
    </source>
</reference>
<keyword evidence="1" id="KW-0472">Membrane</keyword>
<dbReference type="Proteomes" id="UP000287023">
    <property type="component" value="Unassembled WGS sequence"/>
</dbReference>
<sequence length="164" mass="18998">MKEYVPIIVSVIAGMFALWSAVFTWRLKQASDKRMRELSKEEAAHNELKALYVKIHETFEDLIKESRNYKKSDLNSRFSTLTAEVGLLASTEVVGRYHRVADLYQEWAPLYLKAYPAPKNGVLLIQSPDPTLKYKEPEKEAYDRFYEEYSNLIKSLRGEIGVNT</sequence>
<dbReference type="RefSeq" id="WP_127063361.1">
    <property type="nucleotide sequence ID" value="NZ_RZHF01000028.1"/>
</dbReference>
<proteinExistence type="predicted"/>
<dbReference type="OrthoDB" id="9256088at2"/>
<evidence type="ECO:0000313" key="2">
    <source>
        <dbReference type="EMBL" id="RUR28080.1"/>
    </source>
</evidence>
<dbReference type="EMBL" id="RZHF01000028">
    <property type="protein sequence ID" value="RUR28080.1"/>
    <property type="molecule type" value="Genomic_DNA"/>
</dbReference>
<feature type="transmembrane region" description="Helical" evidence="1">
    <location>
        <begin position="6"/>
        <end position="27"/>
    </location>
</feature>
<evidence type="ECO:0000313" key="3">
    <source>
        <dbReference type="Proteomes" id="UP000287023"/>
    </source>
</evidence>
<name>A0A433KGI6_9GAMM</name>
<keyword evidence="1" id="KW-1133">Transmembrane helix</keyword>
<comment type="caution">
    <text evidence="2">The sequence shown here is derived from an EMBL/GenBank/DDBJ whole genome shotgun (WGS) entry which is preliminary data.</text>
</comment>
<evidence type="ECO:0008006" key="4">
    <source>
        <dbReference type="Google" id="ProtNLM"/>
    </source>
</evidence>
<keyword evidence="3" id="KW-1185">Reference proteome</keyword>
<evidence type="ECO:0000256" key="1">
    <source>
        <dbReference type="SAM" id="Phobius"/>
    </source>
</evidence>
<keyword evidence="1" id="KW-0812">Transmembrane</keyword>
<accession>A0A433KGI6</accession>